<accession>A0A0C3FT87</accession>
<dbReference type="EMBL" id="KN832979">
    <property type="protein sequence ID" value="KIM87440.1"/>
    <property type="molecule type" value="Genomic_DNA"/>
</dbReference>
<dbReference type="InParanoid" id="A0A0C3FT87"/>
<proteinExistence type="predicted"/>
<dbReference type="AlphaFoldDB" id="A0A0C3FT87"/>
<dbReference type="HOGENOM" id="CLU_2794808_0_0_1"/>
<keyword evidence="2" id="KW-1185">Reference proteome</keyword>
<evidence type="ECO:0000313" key="2">
    <source>
        <dbReference type="Proteomes" id="UP000054166"/>
    </source>
</evidence>
<reference evidence="1 2" key="1">
    <citation type="submission" date="2014-04" db="EMBL/GenBank/DDBJ databases">
        <authorList>
            <consortium name="DOE Joint Genome Institute"/>
            <person name="Kuo A."/>
            <person name="Tarkka M."/>
            <person name="Buscot F."/>
            <person name="Kohler A."/>
            <person name="Nagy L.G."/>
            <person name="Floudas D."/>
            <person name="Copeland A."/>
            <person name="Barry K.W."/>
            <person name="Cichocki N."/>
            <person name="Veneault-Fourrey C."/>
            <person name="LaButti K."/>
            <person name="Lindquist E.A."/>
            <person name="Lipzen A."/>
            <person name="Lundell T."/>
            <person name="Morin E."/>
            <person name="Murat C."/>
            <person name="Sun H."/>
            <person name="Tunlid A."/>
            <person name="Henrissat B."/>
            <person name="Grigoriev I.V."/>
            <person name="Hibbett D.S."/>
            <person name="Martin F."/>
            <person name="Nordberg H.P."/>
            <person name="Cantor M.N."/>
            <person name="Hua S.X."/>
        </authorList>
    </citation>
    <scope>NUCLEOTIDE SEQUENCE [LARGE SCALE GENOMIC DNA]</scope>
    <source>
        <strain evidence="1 2">F 1598</strain>
    </source>
</reference>
<dbReference type="Proteomes" id="UP000054166">
    <property type="component" value="Unassembled WGS sequence"/>
</dbReference>
<protein>
    <submittedName>
        <fullName evidence="1">Uncharacterized protein</fullName>
    </submittedName>
</protein>
<evidence type="ECO:0000313" key="1">
    <source>
        <dbReference type="EMBL" id="KIM87440.1"/>
    </source>
</evidence>
<sequence>MSKQLVKVASESAFLWAQDKRSMRVISAWQPRPCVAVKCASCGADCEVERVVKLTDTEAKKETTNKLV</sequence>
<gene>
    <name evidence="1" type="ORF">PILCRDRAFT_814964</name>
</gene>
<organism evidence="1 2">
    <name type="scientific">Piloderma croceum (strain F 1598)</name>
    <dbReference type="NCBI Taxonomy" id="765440"/>
    <lineage>
        <taxon>Eukaryota</taxon>
        <taxon>Fungi</taxon>
        <taxon>Dikarya</taxon>
        <taxon>Basidiomycota</taxon>
        <taxon>Agaricomycotina</taxon>
        <taxon>Agaricomycetes</taxon>
        <taxon>Agaricomycetidae</taxon>
        <taxon>Atheliales</taxon>
        <taxon>Atheliaceae</taxon>
        <taxon>Piloderma</taxon>
    </lineage>
</organism>
<name>A0A0C3FT87_PILCF</name>
<reference evidence="2" key="2">
    <citation type="submission" date="2015-01" db="EMBL/GenBank/DDBJ databases">
        <title>Evolutionary Origins and Diversification of the Mycorrhizal Mutualists.</title>
        <authorList>
            <consortium name="DOE Joint Genome Institute"/>
            <consortium name="Mycorrhizal Genomics Consortium"/>
            <person name="Kohler A."/>
            <person name="Kuo A."/>
            <person name="Nagy L.G."/>
            <person name="Floudas D."/>
            <person name="Copeland A."/>
            <person name="Barry K.W."/>
            <person name="Cichocki N."/>
            <person name="Veneault-Fourrey C."/>
            <person name="LaButti K."/>
            <person name="Lindquist E.A."/>
            <person name="Lipzen A."/>
            <person name="Lundell T."/>
            <person name="Morin E."/>
            <person name="Murat C."/>
            <person name="Riley R."/>
            <person name="Ohm R."/>
            <person name="Sun H."/>
            <person name="Tunlid A."/>
            <person name="Henrissat B."/>
            <person name="Grigoriev I.V."/>
            <person name="Hibbett D.S."/>
            <person name="Martin F."/>
        </authorList>
    </citation>
    <scope>NUCLEOTIDE SEQUENCE [LARGE SCALE GENOMIC DNA]</scope>
    <source>
        <strain evidence="2">F 1598</strain>
    </source>
</reference>